<comment type="caution">
    <text evidence="5">The sequence shown here is derived from an EMBL/GenBank/DDBJ whole genome shotgun (WGS) entry which is preliminary data.</text>
</comment>
<protein>
    <submittedName>
        <fullName evidence="5">Iron complex transport system substrate-binding protein</fullName>
    </submittedName>
</protein>
<name>A0A2S6HUP4_9FIRM</name>
<proteinExistence type="inferred from homology"/>
<keyword evidence="3" id="KW-0732">Signal</keyword>
<feature type="region of interest" description="Disordered" evidence="2">
    <location>
        <begin position="28"/>
        <end position="51"/>
    </location>
</feature>
<reference evidence="5 6" key="1">
    <citation type="submission" date="2018-02" db="EMBL/GenBank/DDBJ databases">
        <title>Genomic Encyclopedia of Archaeal and Bacterial Type Strains, Phase II (KMG-II): from individual species to whole genera.</title>
        <authorList>
            <person name="Goeker M."/>
        </authorList>
    </citation>
    <scope>NUCLEOTIDE SEQUENCE [LARGE SCALE GENOMIC DNA]</scope>
    <source>
        <strain evidence="5 6">DSM 3808</strain>
    </source>
</reference>
<dbReference type="PROSITE" id="PS51257">
    <property type="entry name" value="PROKAR_LIPOPROTEIN"/>
    <property type="match status" value="1"/>
</dbReference>
<evidence type="ECO:0000313" key="5">
    <source>
        <dbReference type="EMBL" id="PPK81548.1"/>
    </source>
</evidence>
<evidence type="ECO:0000256" key="2">
    <source>
        <dbReference type="SAM" id="MobiDB-lite"/>
    </source>
</evidence>
<dbReference type="AlphaFoldDB" id="A0A2S6HUP4"/>
<dbReference type="PANTHER" id="PTHR30535">
    <property type="entry name" value="VITAMIN B12-BINDING PROTEIN"/>
    <property type="match status" value="1"/>
</dbReference>
<feature type="signal peptide" evidence="3">
    <location>
        <begin position="1"/>
        <end position="32"/>
    </location>
</feature>
<accession>A0A2S6HUP4</accession>
<sequence length="354" mass="38396">MNITWKKHFTGISLSVLMVAGLVGCTSSSASSNQENTTQKTEAVDSQTNQQSSSVSYPITVSNYSINDGNWTSRQQVFEAAPTRVVANNQSTAELLIRLGLTDTMAGVAALYGETSEDIAGEFLKIPVLADGYVGKEVALGANPDLIIGRGDLFADAEWGVGSVDELNSLGIRTYIFNTCKRGATVDALFQDIEEIGRIFSVQDRASVFADSLHSRINHLTDTLSGVAPQLTYAYVSYSDGDLSVYSATSDTFQNDALNMINLDNAFKNAAGEITLEQLVSTNPDVLLISRYSGGPEAEKSVEEIYKMPALQSLSAVVNKQIYIIDFSQFWGYSYQILDGVEQLASDMYPDLIN</sequence>
<evidence type="ECO:0000259" key="4">
    <source>
        <dbReference type="PROSITE" id="PS50983"/>
    </source>
</evidence>
<dbReference type="InterPro" id="IPR050902">
    <property type="entry name" value="ABC_Transporter_SBP"/>
</dbReference>
<dbReference type="Proteomes" id="UP000237749">
    <property type="component" value="Unassembled WGS sequence"/>
</dbReference>
<organism evidence="5 6">
    <name type="scientific">Lacrimispora xylanisolvens</name>
    <dbReference type="NCBI Taxonomy" id="384636"/>
    <lineage>
        <taxon>Bacteria</taxon>
        <taxon>Bacillati</taxon>
        <taxon>Bacillota</taxon>
        <taxon>Clostridia</taxon>
        <taxon>Lachnospirales</taxon>
        <taxon>Lachnospiraceae</taxon>
        <taxon>Lacrimispora</taxon>
    </lineage>
</organism>
<dbReference type="PANTHER" id="PTHR30535:SF7">
    <property type="entry name" value="IRON(III) DICITRATE-BINDING PROTEIN"/>
    <property type="match status" value="1"/>
</dbReference>
<evidence type="ECO:0000313" key="6">
    <source>
        <dbReference type="Proteomes" id="UP000237749"/>
    </source>
</evidence>
<dbReference type="Pfam" id="PF01497">
    <property type="entry name" value="Peripla_BP_2"/>
    <property type="match status" value="1"/>
</dbReference>
<comment type="similarity">
    <text evidence="1">Belongs to the bacterial solute-binding protein 8 family.</text>
</comment>
<dbReference type="SUPFAM" id="SSF53807">
    <property type="entry name" value="Helical backbone' metal receptor"/>
    <property type="match status" value="1"/>
</dbReference>
<feature type="chain" id="PRO_5038610144" evidence="3">
    <location>
        <begin position="33"/>
        <end position="354"/>
    </location>
</feature>
<dbReference type="Gene3D" id="3.40.50.1980">
    <property type="entry name" value="Nitrogenase molybdenum iron protein domain"/>
    <property type="match status" value="2"/>
</dbReference>
<dbReference type="PROSITE" id="PS50983">
    <property type="entry name" value="FE_B12_PBP"/>
    <property type="match status" value="1"/>
</dbReference>
<evidence type="ECO:0000256" key="1">
    <source>
        <dbReference type="ARBA" id="ARBA00008814"/>
    </source>
</evidence>
<dbReference type="EMBL" id="PTJA01000004">
    <property type="protein sequence ID" value="PPK81548.1"/>
    <property type="molecule type" value="Genomic_DNA"/>
</dbReference>
<dbReference type="RefSeq" id="WP_104436633.1">
    <property type="nucleotide sequence ID" value="NZ_PTJA01000004.1"/>
</dbReference>
<keyword evidence="6" id="KW-1185">Reference proteome</keyword>
<dbReference type="InterPro" id="IPR002491">
    <property type="entry name" value="ABC_transptr_periplasmic_BD"/>
</dbReference>
<evidence type="ECO:0000256" key="3">
    <source>
        <dbReference type="SAM" id="SignalP"/>
    </source>
</evidence>
<feature type="domain" description="Fe/B12 periplasmic-binding" evidence="4">
    <location>
        <begin position="84"/>
        <end position="352"/>
    </location>
</feature>
<dbReference type="OrthoDB" id="9787830at2"/>
<gene>
    <name evidence="5" type="ORF">BXY41_104351</name>
</gene>